<evidence type="ECO:0000256" key="1">
    <source>
        <dbReference type="PROSITE-ProRule" id="PRU00176"/>
    </source>
</evidence>
<evidence type="ECO:0000259" key="2">
    <source>
        <dbReference type="PROSITE" id="PS50102"/>
    </source>
</evidence>
<keyword evidence="3" id="KW-1185">Reference proteome</keyword>
<dbReference type="Gene3D" id="3.30.70.330">
    <property type="match status" value="1"/>
</dbReference>
<dbReference type="PROSITE" id="PS50102">
    <property type="entry name" value="RRM"/>
    <property type="match status" value="1"/>
</dbReference>
<dbReference type="SMART" id="SM00360">
    <property type="entry name" value="RRM"/>
    <property type="match status" value="1"/>
</dbReference>
<reference evidence="4" key="1">
    <citation type="submission" date="2022-11" db="UniProtKB">
        <authorList>
            <consortium name="WormBaseParasite"/>
        </authorList>
    </citation>
    <scope>IDENTIFICATION</scope>
</reference>
<proteinExistence type="predicted"/>
<feature type="domain" description="RRM" evidence="2">
    <location>
        <begin position="32"/>
        <end position="116"/>
    </location>
</feature>
<protein>
    <submittedName>
        <fullName evidence="4">RRM domain-containing protein</fullName>
    </submittedName>
</protein>
<dbReference type="GO" id="GO:0003723">
    <property type="term" value="F:RNA binding"/>
    <property type="evidence" value="ECO:0007669"/>
    <property type="project" value="UniProtKB-UniRule"/>
</dbReference>
<dbReference type="WBParaSite" id="ACRNAN_scaffold18867.g29507.t1">
    <property type="protein sequence ID" value="ACRNAN_scaffold18867.g29507.t1"/>
    <property type="gene ID" value="ACRNAN_scaffold18867.g29507"/>
</dbReference>
<dbReference type="Proteomes" id="UP000887540">
    <property type="component" value="Unplaced"/>
</dbReference>
<sequence>MATITLPNIQDLSKPIKKHQSIHRPSHRSERRTIKVTNLPQEYDLMELRQALDQEFGNSKSINRTATCPIKKLYVSKSKTEAFIKYFNSEDAENIVNMDGHYQIYGHELNVEFARSSPNQPK</sequence>
<keyword evidence="1" id="KW-0694">RNA-binding</keyword>
<accession>A0A914D4M6</accession>
<dbReference type="InterPro" id="IPR035979">
    <property type="entry name" value="RBD_domain_sf"/>
</dbReference>
<name>A0A914D4M6_9BILA</name>
<dbReference type="AlphaFoldDB" id="A0A914D4M6"/>
<evidence type="ECO:0000313" key="4">
    <source>
        <dbReference type="WBParaSite" id="ACRNAN_scaffold18867.g29507.t1"/>
    </source>
</evidence>
<dbReference type="CDD" id="cd00590">
    <property type="entry name" value="RRM_SF"/>
    <property type="match status" value="1"/>
</dbReference>
<dbReference type="SUPFAM" id="SSF54928">
    <property type="entry name" value="RNA-binding domain, RBD"/>
    <property type="match status" value="1"/>
</dbReference>
<dbReference type="Pfam" id="PF00076">
    <property type="entry name" value="RRM_1"/>
    <property type="match status" value="1"/>
</dbReference>
<organism evidence="3 4">
    <name type="scientific">Acrobeloides nanus</name>
    <dbReference type="NCBI Taxonomy" id="290746"/>
    <lineage>
        <taxon>Eukaryota</taxon>
        <taxon>Metazoa</taxon>
        <taxon>Ecdysozoa</taxon>
        <taxon>Nematoda</taxon>
        <taxon>Chromadorea</taxon>
        <taxon>Rhabditida</taxon>
        <taxon>Tylenchina</taxon>
        <taxon>Cephalobomorpha</taxon>
        <taxon>Cephaloboidea</taxon>
        <taxon>Cephalobidae</taxon>
        <taxon>Acrobeloides</taxon>
    </lineage>
</organism>
<evidence type="ECO:0000313" key="3">
    <source>
        <dbReference type="Proteomes" id="UP000887540"/>
    </source>
</evidence>
<dbReference type="InterPro" id="IPR012677">
    <property type="entry name" value="Nucleotide-bd_a/b_plait_sf"/>
</dbReference>
<dbReference type="InterPro" id="IPR000504">
    <property type="entry name" value="RRM_dom"/>
</dbReference>